<protein>
    <submittedName>
        <fullName evidence="3">Uncharacterized protein</fullName>
    </submittedName>
</protein>
<feature type="compositionally biased region" description="Polar residues" evidence="1">
    <location>
        <begin position="228"/>
        <end position="242"/>
    </location>
</feature>
<dbReference type="EMBL" id="ASGP02000003">
    <property type="protein sequence ID" value="KAH9516130.1"/>
    <property type="molecule type" value="Genomic_DNA"/>
</dbReference>
<keyword evidence="4" id="KW-1185">Reference proteome</keyword>
<keyword evidence="2" id="KW-0472">Membrane</keyword>
<name>A0A922L3Z1_DERFA</name>
<comment type="caution">
    <text evidence="3">The sequence shown here is derived from an EMBL/GenBank/DDBJ whole genome shotgun (WGS) entry which is preliminary data.</text>
</comment>
<feature type="transmembrane region" description="Helical" evidence="2">
    <location>
        <begin position="55"/>
        <end position="73"/>
    </location>
</feature>
<evidence type="ECO:0000313" key="4">
    <source>
        <dbReference type="Proteomes" id="UP000790347"/>
    </source>
</evidence>
<evidence type="ECO:0000256" key="2">
    <source>
        <dbReference type="SAM" id="Phobius"/>
    </source>
</evidence>
<reference evidence="3" key="1">
    <citation type="submission" date="2013-05" db="EMBL/GenBank/DDBJ databases">
        <authorList>
            <person name="Yim A.K.Y."/>
            <person name="Chan T.F."/>
            <person name="Ji K.M."/>
            <person name="Liu X.Y."/>
            <person name="Zhou J.W."/>
            <person name="Li R.Q."/>
            <person name="Yang K.Y."/>
            <person name="Li J."/>
            <person name="Li M."/>
            <person name="Law P.T.W."/>
            <person name="Wu Y.L."/>
            <person name="Cai Z.L."/>
            <person name="Qin H."/>
            <person name="Bao Y."/>
            <person name="Leung R.K.K."/>
            <person name="Ng P.K.S."/>
            <person name="Zou J."/>
            <person name="Zhong X.J."/>
            <person name="Ran P.X."/>
            <person name="Zhong N.S."/>
            <person name="Liu Z.G."/>
            <person name="Tsui S.K.W."/>
        </authorList>
    </citation>
    <scope>NUCLEOTIDE SEQUENCE</scope>
    <source>
        <strain evidence="3">Derf</strain>
        <tissue evidence="3">Whole organism</tissue>
    </source>
</reference>
<dbReference type="Proteomes" id="UP000790347">
    <property type="component" value="Unassembled WGS sequence"/>
</dbReference>
<keyword evidence="2" id="KW-0812">Transmembrane</keyword>
<reference evidence="3" key="2">
    <citation type="journal article" date="2022" name="Res Sq">
        <title>Comparative Genomics Reveals Insights into the Divergent Evolution of Astigmatic Mites and Household Pest Adaptations.</title>
        <authorList>
            <person name="Xiong Q."/>
            <person name="Wan A.T.-Y."/>
            <person name="Liu X.-Y."/>
            <person name="Fung C.S.-H."/>
            <person name="Xiao X."/>
            <person name="Malainual N."/>
            <person name="Hou J."/>
            <person name="Wang L."/>
            <person name="Wang M."/>
            <person name="Yang K."/>
            <person name="Cui Y."/>
            <person name="Leung E."/>
            <person name="Nong W."/>
            <person name="Shin S.-K."/>
            <person name="Au S."/>
            <person name="Jeong K.Y."/>
            <person name="Chew F.T."/>
            <person name="Hui J."/>
            <person name="Leung T.F."/>
            <person name="Tungtrongchitr A."/>
            <person name="Zhong N."/>
            <person name="Liu Z."/>
            <person name="Tsui S."/>
        </authorList>
    </citation>
    <scope>NUCLEOTIDE SEQUENCE</scope>
    <source>
        <strain evidence="3">Derf</strain>
        <tissue evidence="3">Whole organism</tissue>
    </source>
</reference>
<gene>
    <name evidence="3" type="ORF">DERF_006892</name>
</gene>
<organism evidence="3 4">
    <name type="scientific">Dermatophagoides farinae</name>
    <name type="common">American house dust mite</name>
    <dbReference type="NCBI Taxonomy" id="6954"/>
    <lineage>
        <taxon>Eukaryota</taxon>
        <taxon>Metazoa</taxon>
        <taxon>Ecdysozoa</taxon>
        <taxon>Arthropoda</taxon>
        <taxon>Chelicerata</taxon>
        <taxon>Arachnida</taxon>
        <taxon>Acari</taxon>
        <taxon>Acariformes</taxon>
        <taxon>Sarcoptiformes</taxon>
        <taxon>Astigmata</taxon>
        <taxon>Psoroptidia</taxon>
        <taxon>Analgoidea</taxon>
        <taxon>Pyroglyphidae</taxon>
        <taxon>Dermatophagoidinae</taxon>
        <taxon>Dermatophagoides</taxon>
    </lineage>
</organism>
<evidence type="ECO:0000313" key="3">
    <source>
        <dbReference type="EMBL" id="KAH9516130.1"/>
    </source>
</evidence>
<accession>A0A922L3Z1</accession>
<feature type="region of interest" description="Disordered" evidence="1">
    <location>
        <begin position="224"/>
        <end position="274"/>
    </location>
</feature>
<dbReference type="AlphaFoldDB" id="A0A922L3Z1"/>
<sequence>MFQSTYEALTFVTWNWSMVPETQCHVDSTDHYCVSIPLPNAIAMVQFFRTFNQQWLVLIGGGLLFIIVGSSIYRNGVLRMDENGHERFWSLTSKRDRWKRCKRTARENHVFESHLSINMLPQCFTSLDITSSSEANAQLQSHANRSRHLILLPIDAEQMLNDHLHPDSATVVDIHGNQQQPLSISQAIHVTTEIHTSTTTNNEFESCVDNIVESAINSGLMEHDDISSSDQLQLMSQEQTSPDSNSDDDNENINNEAPPCYDDVITDGGLYRTL</sequence>
<proteinExistence type="predicted"/>
<keyword evidence="2" id="KW-1133">Transmembrane helix</keyword>
<evidence type="ECO:0000256" key="1">
    <source>
        <dbReference type="SAM" id="MobiDB-lite"/>
    </source>
</evidence>